<dbReference type="Proteomes" id="UP000318313">
    <property type="component" value="Chromosome"/>
</dbReference>
<dbReference type="AlphaFoldDB" id="A0A518IGD6"/>
<dbReference type="EMBL" id="CP037452">
    <property type="protein sequence ID" value="QDV52139.1"/>
    <property type="molecule type" value="Genomic_DNA"/>
</dbReference>
<reference evidence="1 2" key="1">
    <citation type="submission" date="2019-03" db="EMBL/GenBank/DDBJ databases">
        <title>Deep-cultivation of Planctomycetes and their phenomic and genomic characterization uncovers novel biology.</title>
        <authorList>
            <person name="Wiegand S."/>
            <person name="Jogler M."/>
            <person name="Boedeker C."/>
            <person name="Pinto D."/>
            <person name="Vollmers J."/>
            <person name="Rivas-Marin E."/>
            <person name="Kohn T."/>
            <person name="Peeters S.H."/>
            <person name="Heuer A."/>
            <person name="Rast P."/>
            <person name="Oberbeckmann S."/>
            <person name="Bunk B."/>
            <person name="Jeske O."/>
            <person name="Meyerdierks A."/>
            <person name="Storesund J.E."/>
            <person name="Kallscheuer N."/>
            <person name="Luecker S."/>
            <person name="Lage O.M."/>
            <person name="Pohl T."/>
            <person name="Merkel B.J."/>
            <person name="Hornburger P."/>
            <person name="Mueller R.-W."/>
            <person name="Bruemmer F."/>
            <person name="Labrenz M."/>
            <person name="Spormann A.M."/>
            <person name="Op den Camp H."/>
            <person name="Overmann J."/>
            <person name="Amann R."/>
            <person name="Jetten M.S.M."/>
            <person name="Mascher T."/>
            <person name="Medema M.H."/>
            <person name="Devos D.P."/>
            <person name="Kaster A.-K."/>
            <person name="Ovreas L."/>
            <person name="Rohde M."/>
            <person name="Galperin M.Y."/>
            <person name="Jogler C."/>
        </authorList>
    </citation>
    <scope>NUCLEOTIDE SEQUENCE [LARGE SCALE GENOMIC DNA]</scope>
    <source>
        <strain evidence="1 2">Enr17</strain>
    </source>
</reference>
<protein>
    <submittedName>
        <fullName evidence="1">Uncharacterized protein</fullName>
    </submittedName>
</protein>
<keyword evidence="2" id="KW-1185">Reference proteome</keyword>
<sequence>MCDAILIYEEHFSSAQIAIKELDDYTSKYNGQSVVTFKHKQKPYLLPYYFKGNETIEFASWEPHASLEDFTEFFQVIGAEGVEIPAVAAQQSSVWFNVEPRRIRGCLIRRHSDSLIFILVKPASDDFKQMTHFDWEPVYVGEESDPEIFN</sequence>
<accession>A0A518IGD6</accession>
<evidence type="ECO:0000313" key="1">
    <source>
        <dbReference type="EMBL" id="QDV52139.1"/>
    </source>
</evidence>
<dbReference type="KEGG" id="gfm:Enr17x_41990"/>
<evidence type="ECO:0000313" key="2">
    <source>
        <dbReference type="Proteomes" id="UP000318313"/>
    </source>
</evidence>
<gene>
    <name evidence="1" type="ORF">Enr17x_41990</name>
</gene>
<dbReference type="OrthoDB" id="292514at2"/>
<proteinExistence type="predicted"/>
<organism evidence="1 2">
    <name type="scientific">Gimesia fumaroli</name>
    <dbReference type="NCBI Taxonomy" id="2527976"/>
    <lineage>
        <taxon>Bacteria</taxon>
        <taxon>Pseudomonadati</taxon>
        <taxon>Planctomycetota</taxon>
        <taxon>Planctomycetia</taxon>
        <taxon>Planctomycetales</taxon>
        <taxon>Planctomycetaceae</taxon>
        <taxon>Gimesia</taxon>
    </lineage>
</organism>
<dbReference type="RefSeq" id="WP_145311504.1">
    <property type="nucleotide sequence ID" value="NZ_CP037452.1"/>
</dbReference>
<name>A0A518IGD6_9PLAN</name>